<dbReference type="InterPro" id="IPR012312">
    <property type="entry name" value="Hemerythrin-like"/>
</dbReference>
<proteinExistence type="predicted"/>
<evidence type="ECO:0000259" key="5">
    <source>
        <dbReference type="Pfam" id="PF01814"/>
    </source>
</evidence>
<dbReference type="InterPro" id="IPR019903">
    <property type="entry name" value="RIC_family"/>
</dbReference>
<accession>A0A644URZ8</accession>
<keyword evidence="3" id="KW-0479">Metal-binding</keyword>
<dbReference type="AlphaFoldDB" id="A0A644URZ8"/>
<dbReference type="Pfam" id="PF01814">
    <property type="entry name" value="Hemerythrin"/>
    <property type="match status" value="1"/>
</dbReference>
<evidence type="ECO:0000256" key="3">
    <source>
        <dbReference type="ARBA" id="ARBA00022723"/>
    </source>
</evidence>
<dbReference type="GO" id="GO:0005737">
    <property type="term" value="C:cytoplasm"/>
    <property type="evidence" value="ECO:0007669"/>
    <property type="project" value="UniProtKB-SubCell"/>
</dbReference>
<dbReference type="GO" id="GO:0046872">
    <property type="term" value="F:metal ion binding"/>
    <property type="evidence" value="ECO:0007669"/>
    <property type="project" value="UniProtKB-KW"/>
</dbReference>
<sequence length="222" mass="26369">MKLADIIMSNYRLLSVLSRFNINLGFGDKTINEICDQKHISEDLFLMICNIYNFKDYLPSIEEIKKIEINELIGFLKKSHNLFINQDIKEIENSLNNMCSYCSGNHLSLLMKFFEDYKKEVINHLNYEETVVFPYINSLLKKEEVNYHINQFEENHTNIEDKLSDLKNIIIKYLPEICSPEQRTMLLQRLFLFQEELFTHSIIEDKILIPLVEEIEKGYEAK</sequence>
<dbReference type="PANTHER" id="PTHR36438:SF1">
    <property type="entry name" value="IRON-SULFUR CLUSTER REPAIR PROTEIN YTFE"/>
    <property type="match status" value="1"/>
</dbReference>
<organism evidence="6">
    <name type="scientific">bioreactor metagenome</name>
    <dbReference type="NCBI Taxonomy" id="1076179"/>
    <lineage>
        <taxon>unclassified sequences</taxon>
        <taxon>metagenomes</taxon>
        <taxon>ecological metagenomes</taxon>
    </lineage>
</organism>
<keyword evidence="2" id="KW-0963">Cytoplasm</keyword>
<dbReference type="Gene3D" id="1.20.120.520">
    <property type="entry name" value="nmb1532 protein domain like"/>
    <property type="match status" value="1"/>
</dbReference>
<reference evidence="6" key="1">
    <citation type="submission" date="2019-08" db="EMBL/GenBank/DDBJ databases">
        <authorList>
            <person name="Kucharzyk K."/>
            <person name="Murdoch R.W."/>
            <person name="Higgins S."/>
            <person name="Loffler F."/>
        </authorList>
    </citation>
    <scope>NUCLEOTIDE SEQUENCE</scope>
</reference>
<protein>
    <recommendedName>
        <fullName evidence="5">Hemerythrin-like domain-containing protein</fullName>
    </recommendedName>
</protein>
<evidence type="ECO:0000256" key="1">
    <source>
        <dbReference type="ARBA" id="ARBA00004496"/>
    </source>
</evidence>
<dbReference type="EMBL" id="VSSQ01000150">
    <property type="protein sequence ID" value="MPL81473.1"/>
    <property type="molecule type" value="Genomic_DNA"/>
</dbReference>
<evidence type="ECO:0000256" key="2">
    <source>
        <dbReference type="ARBA" id="ARBA00022490"/>
    </source>
</evidence>
<keyword evidence="4" id="KW-0408">Iron</keyword>
<comment type="caution">
    <text evidence="6">The sequence shown here is derived from an EMBL/GenBank/DDBJ whole genome shotgun (WGS) entry which is preliminary data.</text>
</comment>
<evidence type="ECO:0000313" key="6">
    <source>
        <dbReference type="EMBL" id="MPL81473.1"/>
    </source>
</evidence>
<dbReference type="PANTHER" id="PTHR36438">
    <property type="entry name" value="IRON-SULFUR CLUSTER REPAIR PROTEIN YTFE"/>
    <property type="match status" value="1"/>
</dbReference>
<feature type="domain" description="Hemerythrin-like" evidence="5">
    <location>
        <begin position="102"/>
        <end position="211"/>
    </location>
</feature>
<gene>
    <name evidence="6" type="ORF">SDC9_27393</name>
</gene>
<evidence type="ECO:0000256" key="4">
    <source>
        <dbReference type="ARBA" id="ARBA00023004"/>
    </source>
</evidence>
<comment type="subcellular location">
    <subcellularLocation>
        <location evidence="1">Cytoplasm</location>
    </subcellularLocation>
</comment>
<name>A0A644URZ8_9ZZZZ</name>